<comment type="caution">
    <text evidence="1">The sequence shown here is derived from an EMBL/GenBank/DDBJ whole genome shotgun (WGS) entry which is preliminary data.</text>
</comment>
<dbReference type="EMBL" id="CAMXCT020001602">
    <property type="protein sequence ID" value="CAL1144908.1"/>
    <property type="molecule type" value="Genomic_DNA"/>
</dbReference>
<accession>A0A9P1FWT7</accession>
<protein>
    <submittedName>
        <fullName evidence="1">Uncharacterized protein</fullName>
    </submittedName>
</protein>
<evidence type="ECO:0000313" key="3">
    <source>
        <dbReference type="Proteomes" id="UP001152797"/>
    </source>
</evidence>
<proteinExistence type="predicted"/>
<organism evidence="1">
    <name type="scientific">Cladocopium goreaui</name>
    <dbReference type="NCBI Taxonomy" id="2562237"/>
    <lineage>
        <taxon>Eukaryota</taxon>
        <taxon>Sar</taxon>
        <taxon>Alveolata</taxon>
        <taxon>Dinophyceae</taxon>
        <taxon>Suessiales</taxon>
        <taxon>Symbiodiniaceae</taxon>
        <taxon>Cladocopium</taxon>
    </lineage>
</organism>
<name>A0A9P1FWT7_9DINO</name>
<evidence type="ECO:0000313" key="1">
    <source>
        <dbReference type="EMBL" id="CAI3991533.1"/>
    </source>
</evidence>
<keyword evidence="3" id="KW-1185">Reference proteome</keyword>
<dbReference type="AlphaFoldDB" id="A0A9P1FWT7"/>
<dbReference type="OrthoDB" id="411918at2759"/>
<feature type="non-terminal residue" evidence="1">
    <location>
        <position position="245"/>
    </location>
</feature>
<feature type="non-terminal residue" evidence="1">
    <location>
        <position position="1"/>
    </location>
</feature>
<reference evidence="1" key="1">
    <citation type="submission" date="2022-10" db="EMBL/GenBank/DDBJ databases">
        <authorList>
            <person name="Chen Y."/>
            <person name="Dougan E. K."/>
            <person name="Chan C."/>
            <person name="Rhodes N."/>
            <person name="Thang M."/>
        </authorList>
    </citation>
    <scope>NUCLEOTIDE SEQUENCE</scope>
</reference>
<reference evidence="2" key="2">
    <citation type="submission" date="2024-04" db="EMBL/GenBank/DDBJ databases">
        <authorList>
            <person name="Chen Y."/>
            <person name="Shah S."/>
            <person name="Dougan E. K."/>
            <person name="Thang M."/>
            <person name="Chan C."/>
        </authorList>
    </citation>
    <scope>NUCLEOTIDE SEQUENCE [LARGE SCALE GENOMIC DNA]</scope>
</reference>
<gene>
    <name evidence="1" type="ORF">C1SCF055_LOCUS18432</name>
</gene>
<dbReference type="EMBL" id="CAMXCT010001602">
    <property type="protein sequence ID" value="CAI3991533.1"/>
    <property type="molecule type" value="Genomic_DNA"/>
</dbReference>
<dbReference type="EMBL" id="CAMXCT030001602">
    <property type="protein sequence ID" value="CAL4778845.1"/>
    <property type="molecule type" value="Genomic_DNA"/>
</dbReference>
<sequence length="245" mass="27466">VFLTVKISLEDPLLSGFHRRGRRKLKEIEEGIPDCHVKFEKANACLMVSGSLEAIEMVRFRVECMTGPRKRLSVATWAEMMRTRMSQDQGAIVAEIQRLTGCRLHIERGSAEVRLFGPDDSVAQADQMLDRFEAMCSETDLNVPITFLPNVNMEVLGRVAQDLCVSCQMTQDRMILIMGFEAAVTLAKPIMERYILEGGNHAPDSRIAQLVEEAVQMICAESGQTNLGDLDYEEAAELVEKWGQL</sequence>
<evidence type="ECO:0000313" key="2">
    <source>
        <dbReference type="EMBL" id="CAL1144908.1"/>
    </source>
</evidence>
<dbReference type="Proteomes" id="UP001152797">
    <property type="component" value="Unassembled WGS sequence"/>
</dbReference>